<evidence type="ECO:0000256" key="2">
    <source>
        <dbReference type="SAM" id="SignalP"/>
    </source>
</evidence>
<dbReference type="Proteomes" id="UP001196565">
    <property type="component" value="Unassembled WGS sequence"/>
</dbReference>
<reference evidence="3 4" key="1">
    <citation type="submission" date="2021-07" db="EMBL/GenBank/DDBJ databases">
        <authorList>
            <person name="So Y."/>
        </authorList>
    </citation>
    <scope>NUCLEOTIDE SEQUENCE [LARGE SCALE GENOMIC DNA]</scope>
    <source>
        <strain evidence="3 4">HJA6</strain>
    </source>
</reference>
<feature type="chain" id="PRO_5045836779" evidence="2">
    <location>
        <begin position="21"/>
        <end position="86"/>
    </location>
</feature>
<keyword evidence="2" id="KW-0732">Signal</keyword>
<dbReference type="PROSITE" id="PS51257">
    <property type="entry name" value="PROKAR_LIPOPROTEIN"/>
    <property type="match status" value="1"/>
</dbReference>
<evidence type="ECO:0000256" key="1">
    <source>
        <dbReference type="SAM" id="MobiDB-lite"/>
    </source>
</evidence>
<dbReference type="RefSeq" id="WP_219764432.1">
    <property type="nucleotide sequence ID" value="NZ_JAHYBZ010000006.1"/>
</dbReference>
<evidence type="ECO:0000313" key="3">
    <source>
        <dbReference type="EMBL" id="MBW6399842.1"/>
    </source>
</evidence>
<feature type="signal peptide" evidence="2">
    <location>
        <begin position="1"/>
        <end position="20"/>
    </location>
</feature>
<evidence type="ECO:0000313" key="4">
    <source>
        <dbReference type="Proteomes" id="UP001196565"/>
    </source>
</evidence>
<accession>A0ABS7ADN2</accession>
<dbReference type="EMBL" id="JAHYBZ010000006">
    <property type="protein sequence ID" value="MBW6399842.1"/>
    <property type="molecule type" value="Genomic_DNA"/>
</dbReference>
<organism evidence="3 4">
    <name type="scientific">Roseomonas alba</name>
    <dbReference type="NCBI Taxonomy" id="2846776"/>
    <lineage>
        <taxon>Bacteria</taxon>
        <taxon>Pseudomonadati</taxon>
        <taxon>Pseudomonadota</taxon>
        <taxon>Alphaproteobacteria</taxon>
        <taxon>Acetobacterales</taxon>
        <taxon>Roseomonadaceae</taxon>
        <taxon>Roseomonas</taxon>
    </lineage>
</organism>
<feature type="compositionally biased region" description="Low complexity" evidence="1">
    <location>
        <begin position="26"/>
        <end position="37"/>
    </location>
</feature>
<name>A0ABS7ADN2_9PROT</name>
<keyword evidence="4" id="KW-1185">Reference proteome</keyword>
<protein>
    <submittedName>
        <fullName evidence="3">Uncharacterized protein</fullName>
    </submittedName>
</protein>
<proteinExistence type="predicted"/>
<gene>
    <name evidence="3" type="ORF">KPL78_18430</name>
</gene>
<feature type="region of interest" description="Disordered" evidence="1">
    <location>
        <begin position="21"/>
        <end position="86"/>
    </location>
</feature>
<comment type="caution">
    <text evidence="3">The sequence shown here is derived from an EMBL/GenBank/DDBJ whole genome shotgun (WGS) entry which is preliminary data.</text>
</comment>
<sequence>MRATCLIAALTLLAACAERAPPPAATPVSATPSPAGPQQGTIVRPDRSQLAEPPPPEEPRYAPFDVGGAGQGPVIPNQVAPAFRGL</sequence>